<reference evidence="3 4" key="1">
    <citation type="submission" date="2019-05" db="EMBL/GenBank/DDBJ databases">
        <title>Emergence of the Ug99 lineage of the wheat stem rust pathogen through somatic hybridization.</title>
        <authorList>
            <person name="Li F."/>
            <person name="Upadhyaya N.M."/>
            <person name="Sperschneider J."/>
            <person name="Matny O."/>
            <person name="Nguyen-Phuc H."/>
            <person name="Mago R."/>
            <person name="Raley C."/>
            <person name="Miller M.E."/>
            <person name="Silverstein K.A.T."/>
            <person name="Henningsen E."/>
            <person name="Hirsch C.D."/>
            <person name="Visser B."/>
            <person name="Pretorius Z.A."/>
            <person name="Steffenson B.J."/>
            <person name="Schwessinger B."/>
            <person name="Dodds P.N."/>
            <person name="Figueroa M."/>
        </authorList>
    </citation>
    <scope>NUCLEOTIDE SEQUENCE [LARGE SCALE GENOMIC DNA]</scope>
    <source>
        <strain evidence="1">21-0</strain>
        <strain evidence="2 4">Ug99</strain>
    </source>
</reference>
<organism evidence="1 3">
    <name type="scientific">Puccinia graminis f. sp. tritici</name>
    <dbReference type="NCBI Taxonomy" id="56615"/>
    <lineage>
        <taxon>Eukaryota</taxon>
        <taxon>Fungi</taxon>
        <taxon>Dikarya</taxon>
        <taxon>Basidiomycota</taxon>
        <taxon>Pucciniomycotina</taxon>
        <taxon>Pucciniomycetes</taxon>
        <taxon>Pucciniales</taxon>
        <taxon>Pucciniaceae</taxon>
        <taxon>Puccinia</taxon>
    </lineage>
</organism>
<dbReference type="Proteomes" id="UP000325313">
    <property type="component" value="Unassembled WGS sequence"/>
</dbReference>
<name>A0A5B0M3B3_PUCGR</name>
<protein>
    <submittedName>
        <fullName evidence="1">Uncharacterized protein</fullName>
    </submittedName>
</protein>
<evidence type="ECO:0000313" key="2">
    <source>
        <dbReference type="EMBL" id="KAA1132629.1"/>
    </source>
</evidence>
<keyword evidence="3" id="KW-1185">Reference proteome</keyword>
<evidence type="ECO:0000313" key="4">
    <source>
        <dbReference type="Proteomes" id="UP000325313"/>
    </source>
</evidence>
<dbReference type="Proteomes" id="UP000324748">
    <property type="component" value="Unassembled WGS sequence"/>
</dbReference>
<accession>A0A5B0M3B3</accession>
<proteinExistence type="predicted"/>
<sequence>MELMSRQLSSPLSLASTAGRRTLAMYPLIYKTKLVNLVHDRAVGLGPLRRPHLTLPTSGCSPTSHKEIFIGYWRQDPLQRASPISNKIPGAERLS</sequence>
<comment type="caution">
    <text evidence="1">The sequence shown here is derived from an EMBL/GenBank/DDBJ whole genome shotgun (WGS) entry which is preliminary data.</text>
</comment>
<dbReference type="AlphaFoldDB" id="A0A5B0M3B3"/>
<dbReference type="EMBL" id="VSWC01000171">
    <property type="protein sequence ID" value="KAA1070876.1"/>
    <property type="molecule type" value="Genomic_DNA"/>
</dbReference>
<evidence type="ECO:0000313" key="1">
    <source>
        <dbReference type="EMBL" id="KAA1070876.1"/>
    </source>
</evidence>
<gene>
    <name evidence="1" type="ORF">PGT21_026347</name>
    <name evidence="2" type="ORF">PGTUg99_016936</name>
</gene>
<evidence type="ECO:0000313" key="3">
    <source>
        <dbReference type="Proteomes" id="UP000324748"/>
    </source>
</evidence>
<dbReference type="EMBL" id="VDEP01000078">
    <property type="protein sequence ID" value="KAA1132629.1"/>
    <property type="molecule type" value="Genomic_DNA"/>
</dbReference>